<protein>
    <submittedName>
        <fullName evidence="2">Helix-turn-helix transcriptional regulator</fullName>
    </submittedName>
</protein>
<organism evidence="2 3">
    <name type="scientific">Candidatus Avoscillospira avistercoris</name>
    <dbReference type="NCBI Taxonomy" id="2840707"/>
    <lineage>
        <taxon>Bacteria</taxon>
        <taxon>Bacillati</taxon>
        <taxon>Bacillota</taxon>
        <taxon>Clostridia</taxon>
        <taxon>Eubacteriales</taxon>
        <taxon>Oscillospiraceae</taxon>
        <taxon>Oscillospiraceae incertae sedis</taxon>
        <taxon>Candidatus Avoscillospira</taxon>
    </lineage>
</organism>
<dbReference type="Proteomes" id="UP000886741">
    <property type="component" value="Unassembled WGS sequence"/>
</dbReference>
<accession>A0A9D1F881</accession>
<dbReference type="InterPro" id="IPR010982">
    <property type="entry name" value="Lambda_DNA-bd_dom_sf"/>
</dbReference>
<sequence>MVRYTRSERLKYQLDRLGYTHQELADAIGYSRPYVTAMLNGRPSYRCLRAAEEQVERWERKDGAVRRYGGLWPLSCR</sequence>
<feature type="domain" description="HTH cro/C1-type" evidence="1">
    <location>
        <begin position="10"/>
        <end position="42"/>
    </location>
</feature>
<gene>
    <name evidence="2" type="ORF">IAA83_01920</name>
</gene>
<evidence type="ECO:0000313" key="2">
    <source>
        <dbReference type="EMBL" id="HIS64113.1"/>
    </source>
</evidence>
<dbReference type="CDD" id="cd00093">
    <property type="entry name" value="HTH_XRE"/>
    <property type="match status" value="1"/>
</dbReference>
<name>A0A9D1F881_9FIRM</name>
<dbReference type="InterPro" id="IPR001387">
    <property type="entry name" value="Cro/C1-type_HTH"/>
</dbReference>
<dbReference type="AlphaFoldDB" id="A0A9D1F881"/>
<proteinExistence type="predicted"/>
<reference evidence="2" key="2">
    <citation type="journal article" date="2021" name="PeerJ">
        <title>Extensive microbial diversity within the chicken gut microbiome revealed by metagenomics and culture.</title>
        <authorList>
            <person name="Gilroy R."/>
            <person name="Ravi A."/>
            <person name="Getino M."/>
            <person name="Pursley I."/>
            <person name="Horton D.L."/>
            <person name="Alikhan N.F."/>
            <person name="Baker D."/>
            <person name="Gharbi K."/>
            <person name="Hall N."/>
            <person name="Watson M."/>
            <person name="Adriaenssens E.M."/>
            <person name="Foster-Nyarko E."/>
            <person name="Jarju S."/>
            <person name="Secka A."/>
            <person name="Antonio M."/>
            <person name="Oren A."/>
            <person name="Chaudhuri R.R."/>
            <person name="La Ragione R."/>
            <person name="Hildebrand F."/>
            <person name="Pallen M.J."/>
        </authorList>
    </citation>
    <scope>NUCLEOTIDE SEQUENCE</scope>
    <source>
        <strain evidence="2">ChiBcec16-1751</strain>
    </source>
</reference>
<evidence type="ECO:0000259" key="1">
    <source>
        <dbReference type="Pfam" id="PF01381"/>
    </source>
</evidence>
<reference evidence="2" key="1">
    <citation type="submission" date="2020-10" db="EMBL/GenBank/DDBJ databases">
        <authorList>
            <person name="Gilroy R."/>
        </authorList>
    </citation>
    <scope>NUCLEOTIDE SEQUENCE</scope>
    <source>
        <strain evidence="2">ChiBcec16-1751</strain>
    </source>
</reference>
<comment type="caution">
    <text evidence="2">The sequence shown here is derived from an EMBL/GenBank/DDBJ whole genome shotgun (WGS) entry which is preliminary data.</text>
</comment>
<dbReference type="SUPFAM" id="SSF47413">
    <property type="entry name" value="lambda repressor-like DNA-binding domains"/>
    <property type="match status" value="1"/>
</dbReference>
<dbReference type="EMBL" id="DVJJ01000036">
    <property type="protein sequence ID" value="HIS64113.1"/>
    <property type="molecule type" value="Genomic_DNA"/>
</dbReference>
<dbReference type="GO" id="GO:0003677">
    <property type="term" value="F:DNA binding"/>
    <property type="evidence" value="ECO:0007669"/>
    <property type="project" value="InterPro"/>
</dbReference>
<evidence type="ECO:0000313" key="3">
    <source>
        <dbReference type="Proteomes" id="UP000886741"/>
    </source>
</evidence>
<dbReference type="Pfam" id="PF01381">
    <property type="entry name" value="HTH_3"/>
    <property type="match status" value="1"/>
</dbReference>